<proteinExistence type="predicted"/>
<sequence length="82" mass="9307">MTTIPDSFPTPLHPSCCRWHRGRRGEWREQTPEIWAQATHSDLDQVGTAPIKPGSHGHASRPHHRHPDTHTSQQNGQFNITS</sequence>
<organism evidence="2 3">
    <name type="scientific">Sus scrofa</name>
    <name type="common">Pig</name>
    <dbReference type="NCBI Taxonomy" id="9823"/>
    <lineage>
        <taxon>Eukaryota</taxon>
        <taxon>Metazoa</taxon>
        <taxon>Chordata</taxon>
        <taxon>Craniata</taxon>
        <taxon>Vertebrata</taxon>
        <taxon>Euteleostomi</taxon>
        <taxon>Mammalia</taxon>
        <taxon>Eutheria</taxon>
        <taxon>Laurasiatheria</taxon>
        <taxon>Artiodactyla</taxon>
        <taxon>Suina</taxon>
        <taxon>Suidae</taxon>
        <taxon>Sus</taxon>
    </lineage>
</organism>
<reference evidence="2" key="2">
    <citation type="submission" date="2025-08" db="UniProtKB">
        <authorList>
            <consortium name="Ensembl"/>
        </authorList>
    </citation>
    <scope>IDENTIFICATION</scope>
</reference>
<dbReference type="AlphaFoldDB" id="A0A4X1TM65"/>
<feature type="compositionally biased region" description="Polar residues" evidence="1">
    <location>
        <begin position="70"/>
        <end position="82"/>
    </location>
</feature>
<dbReference type="Ensembl" id="ENSSSCT00070019533.1">
    <property type="protein sequence ID" value="ENSSSCP00070016251.1"/>
    <property type="gene ID" value="ENSSSCG00070010060.1"/>
</dbReference>
<dbReference type="Proteomes" id="UP000314985">
    <property type="component" value="Chromosome 17"/>
</dbReference>
<evidence type="ECO:0000313" key="2">
    <source>
        <dbReference type="Ensembl" id="ENSSSCP00070016251.1"/>
    </source>
</evidence>
<protein>
    <submittedName>
        <fullName evidence="2">Uncharacterized protein</fullName>
    </submittedName>
</protein>
<evidence type="ECO:0000313" key="3">
    <source>
        <dbReference type="Proteomes" id="UP000314985"/>
    </source>
</evidence>
<reference evidence="2 3" key="1">
    <citation type="submission" date="2017-08" db="EMBL/GenBank/DDBJ databases">
        <title>USMARCv1.0.</title>
        <authorList>
            <person name="Hannum G.I."/>
            <person name="Koren S."/>
            <person name="Schroeder S.G."/>
            <person name="Chin S.C."/>
            <person name="Nonneman D.J."/>
            <person name="Becker S.A."/>
            <person name="Rosen B.D."/>
            <person name="Bickhart D.M."/>
            <person name="Putnam N.H."/>
            <person name="Green R.E."/>
            <person name="Tuggle C.K."/>
            <person name="Liu H."/>
            <person name="Rohrer G.A."/>
            <person name="Warr A."/>
            <person name="Hall R."/>
            <person name="Kim K."/>
            <person name="Hume D.A."/>
            <person name="Talbot R."/>
            <person name="Chow W."/>
            <person name="Howe K."/>
            <person name="Schwartz A.S."/>
            <person name="Watson M."/>
            <person name="Archibald A.L."/>
            <person name="Phillippy A.M."/>
            <person name="Smith T.P.L."/>
        </authorList>
    </citation>
    <scope>NUCLEOTIDE SEQUENCE [LARGE SCALE GENOMIC DNA]</scope>
</reference>
<feature type="region of interest" description="Disordered" evidence="1">
    <location>
        <begin position="45"/>
        <end position="82"/>
    </location>
</feature>
<feature type="compositionally biased region" description="Basic residues" evidence="1">
    <location>
        <begin position="58"/>
        <end position="67"/>
    </location>
</feature>
<accession>A0A4X1TM65</accession>
<name>A0A4X1TM65_PIG</name>
<evidence type="ECO:0000256" key="1">
    <source>
        <dbReference type="SAM" id="MobiDB-lite"/>
    </source>
</evidence>